<gene>
    <name evidence="2" type="ORF">UX45_C0023G0015</name>
</gene>
<dbReference type="InterPro" id="IPR021516">
    <property type="entry name" value="DUF3179"/>
</dbReference>
<dbReference type="Pfam" id="PF11376">
    <property type="entry name" value="DUF3179"/>
    <property type="match status" value="1"/>
</dbReference>
<proteinExistence type="predicted"/>
<evidence type="ECO:0000313" key="3">
    <source>
        <dbReference type="Proteomes" id="UP000034705"/>
    </source>
</evidence>
<evidence type="ECO:0008006" key="4">
    <source>
        <dbReference type="Google" id="ProtNLM"/>
    </source>
</evidence>
<protein>
    <recommendedName>
        <fullName evidence="4">DUF3179 domain-containing protein</fullName>
    </recommendedName>
</protein>
<keyword evidence="1" id="KW-0812">Transmembrane</keyword>
<evidence type="ECO:0000256" key="1">
    <source>
        <dbReference type="SAM" id="Phobius"/>
    </source>
</evidence>
<keyword evidence="1" id="KW-0472">Membrane</keyword>
<dbReference type="EMBL" id="LCMG01000023">
    <property type="protein sequence ID" value="KKU32215.1"/>
    <property type="molecule type" value="Genomic_DNA"/>
</dbReference>
<evidence type="ECO:0000313" key="2">
    <source>
        <dbReference type="EMBL" id="KKU32215.1"/>
    </source>
</evidence>
<comment type="caution">
    <text evidence="2">The sequence shown here is derived from an EMBL/GenBank/DDBJ whole genome shotgun (WGS) entry which is preliminary data.</text>
</comment>
<keyword evidence="1" id="KW-1133">Transmembrane helix</keyword>
<accession>A0A0G1SFW0</accession>
<name>A0A0G1SFW0_9BACT</name>
<organism evidence="2 3">
    <name type="scientific">Candidatus Uhrbacteria bacterium GW2011_GWF2_46_218</name>
    <dbReference type="NCBI Taxonomy" id="1619001"/>
    <lineage>
        <taxon>Bacteria</taxon>
        <taxon>Candidatus Uhriibacteriota</taxon>
    </lineage>
</organism>
<reference evidence="2 3" key="1">
    <citation type="journal article" date="2015" name="Nature">
        <title>rRNA introns, odd ribosomes, and small enigmatic genomes across a large radiation of phyla.</title>
        <authorList>
            <person name="Brown C.T."/>
            <person name="Hug L.A."/>
            <person name="Thomas B.C."/>
            <person name="Sharon I."/>
            <person name="Castelle C.J."/>
            <person name="Singh A."/>
            <person name="Wilkins M.J."/>
            <person name="Williams K.H."/>
            <person name="Banfield J.F."/>
        </authorList>
    </citation>
    <scope>NUCLEOTIDE SEQUENCE [LARGE SCALE GENOMIC DNA]</scope>
</reference>
<sequence>MTHQHAWLWWGVGGVILFSVFVFWRYQFFHTVPVATELSTVFKIEDILPTFVGQDSVPVINDPVFESVASADMYLRNEGRGLSVIYKGAARFYPYQLLVWHEVVNETFGDLPLLITYDPLCGAGMVFERSVTRADTIAYEALTFGTTGSVWNNALVLSDKETGAQWIPLLHRAVSDPLGGTELFPYPSTEMTWQQFKDTYPSGRVLSRETGADRDYTKNPYADYETNMDIYYPLTNLDGRLNAKEKVFMVFAGEESKAYPLELLEEAGILEDTVSARTFTLTSKDDMLTIVSEEYTDLPAFSMYWFCASAAYPNIILYQY</sequence>
<dbReference type="AlphaFoldDB" id="A0A0G1SFW0"/>
<dbReference type="Proteomes" id="UP000034705">
    <property type="component" value="Unassembled WGS sequence"/>
</dbReference>
<feature type="transmembrane region" description="Helical" evidence="1">
    <location>
        <begin position="7"/>
        <end position="26"/>
    </location>
</feature>